<dbReference type="InterPro" id="IPR039872">
    <property type="entry name" value="KIAA0513"/>
</dbReference>
<dbReference type="PANTHER" id="PTHR13663">
    <property type="entry name" value="SIMILAR TO RIKEN CDNA 6430548M08"/>
    <property type="match status" value="1"/>
</dbReference>
<dbReference type="EMBL" id="ASGP02000001">
    <property type="protein sequence ID" value="KAH9529454.1"/>
    <property type="molecule type" value="Genomic_DNA"/>
</dbReference>
<sequence length="396" mass="46468">MDRHKLLDSSTNKLKTFKENILHGISTKWDSTFNENVQNNLQNSNRRLKKNRSIYGQPQINLNQSTTTNMQNSHHWKSLDSLDFSECNHSSIGSNSTSLSDLRTLDCQKNQDWIVSDLGTSVESFENDQEPFRRCSSMNSSSSGCSVTTENHDELSREAKYFMKQFVEKIFTKCSSISLDEKAKFGYYSRMENGRLWFARFINRKRNDNKCVQESTFYSLAQYFAIILFECAESDDFTPAKILMNMCFTYYHYQPQATSTMANNRWSRHSSLSSSSVSMQNNKQYLCTVLRDQPIWKLKRFWNAAFFDAIQCERANFYENNREQPNHKYYDWQFHANLTFGQLGTFTHNMNSFGLSKEFCLEFLRKQSTIANITAEQFKLLQDNIESMYNAQNTRR</sequence>
<keyword evidence="3" id="KW-1185">Reference proteome</keyword>
<name>A0A922IGL4_DERFA</name>
<evidence type="ECO:0000313" key="3">
    <source>
        <dbReference type="Proteomes" id="UP000790347"/>
    </source>
</evidence>
<dbReference type="PANTHER" id="PTHR13663:SF2">
    <property type="entry name" value="SIMILAR TO RIKEN CDNA 6430548M08"/>
    <property type="match status" value="1"/>
</dbReference>
<dbReference type="AlphaFoldDB" id="A0A922IGL4"/>
<dbReference type="Proteomes" id="UP000790347">
    <property type="component" value="Unassembled WGS sequence"/>
</dbReference>
<gene>
    <name evidence="2" type="ORF">DERF_003339</name>
</gene>
<dbReference type="Pfam" id="PF12335">
    <property type="entry name" value="SBF2"/>
    <property type="match status" value="1"/>
</dbReference>
<organism evidence="2 3">
    <name type="scientific">Dermatophagoides farinae</name>
    <name type="common">American house dust mite</name>
    <dbReference type="NCBI Taxonomy" id="6954"/>
    <lineage>
        <taxon>Eukaryota</taxon>
        <taxon>Metazoa</taxon>
        <taxon>Ecdysozoa</taxon>
        <taxon>Arthropoda</taxon>
        <taxon>Chelicerata</taxon>
        <taxon>Arachnida</taxon>
        <taxon>Acari</taxon>
        <taxon>Acariformes</taxon>
        <taxon>Sarcoptiformes</taxon>
        <taxon>Astigmata</taxon>
        <taxon>Psoroptidia</taxon>
        <taxon>Analgoidea</taxon>
        <taxon>Pyroglyphidae</taxon>
        <taxon>Dermatophagoidinae</taxon>
        <taxon>Dermatophagoides</taxon>
    </lineage>
</organism>
<protein>
    <recommendedName>
        <fullName evidence="1">SBF1/SBF2 domain-containing protein</fullName>
    </recommendedName>
</protein>
<proteinExistence type="predicted"/>
<accession>A0A922IGL4</accession>
<evidence type="ECO:0000259" key="1">
    <source>
        <dbReference type="Pfam" id="PF12335"/>
    </source>
</evidence>
<reference evidence="2" key="2">
    <citation type="journal article" date="2022" name="Res Sq">
        <title>Comparative Genomics Reveals Insights into the Divergent Evolution of Astigmatic Mites and Household Pest Adaptations.</title>
        <authorList>
            <person name="Xiong Q."/>
            <person name="Wan A.T.-Y."/>
            <person name="Liu X.-Y."/>
            <person name="Fung C.S.-H."/>
            <person name="Xiao X."/>
            <person name="Malainual N."/>
            <person name="Hou J."/>
            <person name="Wang L."/>
            <person name="Wang M."/>
            <person name="Yang K."/>
            <person name="Cui Y."/>
            <person name="Leung E."/>
            <person name="Nong W."/>
            <person name="Shin S.-K."/>
            <person name="Au S."/>
            <person name="Jeong K.Y."/>
            <person name="Chew F.T."/>
            <person name="Hui J."/>
            <person name="Leung T.F."/>
            <person name="Tungtrongchitr A."/>
            <person name="Zhong N."/>
            <person name="Liu Z."/>
            <person name="Tsui S."/>
        </authorList>
    </citation>
    <scope>NUCLEOTIDE SEQUENCE</scope>
    <source>
        <strain evidence="2">Derf</strain>
        <tissue evidence="2">Whole organism</tissue>
    </source>
</reference>
<reference evidence="2" key="1">
    <citation type="submission" date="2013-05" db="EMBL/GenBank/DDBJ databases">
        <authorList>
            <person name="Yim A.K.Y."/>
            <person name="Chan T.F."/>
            <person name="Ji K.M."/>
            <person name="Liu X.Y."/>
            <person name="Zhou J.W."/>
            <person name="Li R.Q."/>
            <person name="Yang K.Y."/>
            <person name="Li J."/>
            <person name="Li M."/>
            <person name="Law P.T.W."/>
            <person name="Wu Y.L."/>
            <person name="Cai Z.L."/>
            <person name="Qin H."/>
            <person name="Bao Y."/>
            <person name="Leung R.K.K."/>
            <person name="Ng P.K.S."/>
            <person name="Zou J."/>
            <person name="Zhong X.J."/>
            <person name="Ran P.X."/>
            <person name="Zhong N.S."/>
            <person name="Liu Z.G."/>
            <person name="Tsui S.K.W."/>
        </authorList>
    </citation>
    <scope>NUCLEOTIDE SEQUENCE</scope>
    <source>
        <strain evidence="2">Derf</strain>
        <tissue evidence="2">Whole organism</tissue>
    </source>
</reference>
<dbReference type="InterPro" id="IPR022096">
    <property type="entry name" value="SBF1/SBF2"/>
</dbReference>
<feature type="domain" description="SBF1/SBF2" evidence="1">
    <location>
        <begin position="282"/>
        <end position="387"/>
    </location>
</feature>
<evidence type="ECO:0000313" key="2">
    <source>
        <dbReference type="EMBL" id="KAH9529454.1"/>
    </source>
</evidence>
<comment type="caution">
    <text evidence="2">The sequence shown here is derived from an EMBL/GenBank/DDBJ whole genome shotgun (WGS) entry which is preliminary data.</text>
</comment>